<keyword evidence="3" id="KW-1185">Reference proteome</keyword>
<organism evidence="2 3">
    <name type="scientific">Murimonas intestini</name>
    <dbReference type="NCBI Taxonomy" id="1337051"/>
    <lineage>
        <taxon>Bacteria</taxon>
        <taxon>Bacillati</taxon>
        <taxon>Bacillota</taxon>
        <taxon>Clostridia</taxon>
        <taxon>Lachnospirales</taxon>
        <taxon>Lachnospiraceae</taxon>
        <taxon>Murimonas</taxon>
    </lineage>
</organism>
<feature type="transmembrane region" description="Helical" evidence="1">
    <location>
        <begin position="67"/>
        <end position="86"/>
    </location>
</feature>
<proteinExistence type="predicted"/>
<feature type="transmembrane region" description="Helical" evidence="1">
    <location>
        <begin position="192"/>
        <end position="210"/>
    </location>
</feature>
<accession>A0AB73T055</accession>
<feature type="transmembrane region" description="Helical" evidence="1">
    <location>
        <begin position="166"/>
        <end position="185"/>
    </location>
</feature>
<name>A0AB73T055_9FIRM</name>
<dbReference type="EMBL" id="QGGY01000014">
    <property type="protein sequence ID" value="PWJ73125.1"/>
    <property type="molecule type" value="Genomic_DNA"/>
</dbReference>
<keyword evidence="1" id="KW-0812">Transmembrane</keyword>
<keyword evidence="1" id="KW-1133">Transmembrane helix</keyword>
<reference evidence="2 3" key="1">
    <citation type="submission" date="2018-05" db="EMBL/GenBank/DDBJ databases">
        <authorList>
            <person name="Goeker M."/>
            <person name="Huntemann M."/>
            <person name="Clum A."/>
            <person name="Pillay M."/>
            <person name="Palaniappan K."/>
            <person name="Varghese N."/>
            <person name="Mikhailova N."/>
            <person name="Stamatis D."/>
            <person name="Reddy T."/>
            <person name="Daum C."/>
            <person name="Shapiro N."/>
            <person name="Ivanova N."/>
            <person name="Kyrpides N."/>
            <person name="Woyke T."/>
        </authorList>
    </citation>
    <scope>NUCLEOTIDE SEQUENCE [LARGE SCALE GENOMIC DNA]</scope>
    <source>
        <strain evidence="2 3">DSM 26524</strain>
    </source>
</reference>
<sequence length="259" mass="28510">MKKRIETALRDLYSAPVERPDPASIERTISKARKSLAFSAAARQRPFRPVGFLEILAGQVRFIARSVWLLQGVFLAVTCLIIKLAAGQRLTSVLYMSAIFTAMTALPFYGRAQRYKVLETEAVTRISLARTLLAKLCIIGIGDALCLSLIILFWAGSADSSIEAAFIYVIIPYLLAGTGSLFILNHCHRQQGIEIVCGYCLGLGVLFKIISDKIQFSRTELSLTLAVAVCAVLSILLLFECRSMLCKVRVNDMVPLMGD</sequence>
<protein>
    <recommendedName>
        <fullName evidence="4">ABC-2 transporter permease</fullName>
    </recommendedName>
</protein>
<dbReference type="Proteomes" id="UP000245412">
    <property type="component" value="Unassembled WGS sequence"/>
</dbReference>
<evidence type="ECO:0000256" key="1">
    <source>
        <dbReference type="SAM" id="Phobius"/>
    </source>
</evidence>
<keyword evidence="1" id="KW-0472">Membrane</keyword>
<gene>
    <name evidence="2" type="ORF">C7383_11493</name>
</gene>
<evidence type="ECO:0008006" key="4">
    <source>
        <dbReference type="Google" id="ProtNLM"/>
    </source>
</evidence>
<feature type="transmembrane region" description="Helical" evidence="1">
    <location>
        <begin position="222"/>
        <end position="239"/>
    </location>
</feature>
<dbReference type="RefSeq" id="WP_109747987.1">
    <property type="nucleotide sequence ID" value="NZ_JANKBI010000014.1"/>
</dbReference>
<feature type="transmembrane region" description="Helical" evidence="1">
    <location>
        <begin position="92"/>
        <end position="111"/>
    </location>
</feature>
<dbReference type="AlphaFoldDB" id="A0AB73T055"/>
<evidence type="ECO:0000313" key="2">
    <source>
        <dbReference type="EMBL" id="PWJ73125.1"/>
    </source>
</evidence>
<comment type="caution">
    <text evidence="2">The sequence shown here is derived from an EMBL/GenBank/DDBJ whole genome shotgun (WGS) entry which is preliminary data.</text>
</comment>
<feature type="transmembrane region" description="Helical" evidence="1">
    <location>
        <begin position="132"/>
        <end position="154"/>
    </location>
</feature>
<evidence type="ECO:0000313" key="3">
    <source>
        <dbReference type="Proteomes" id="UP000245412"/>
    </source>
</evidence>